<keyword evidence="2" id="KW-1185">Reference proteome</keyword>
<gene>
    <name evidence="1" type="ORF">MNOR_LOCUS35824</name>
</gene>
<organism evidence="1 2">
    <name type="scientific">Meganyctiphanes norvegica</name>
    <name type="common">Northern krill</name>
    <name type="synonym">Thysanopoda norvegica</name>
    <dbReference type="NCBI Taxonomy" id="48144"/>
    <lineage>
        <taxon>Eukaryota</taxon>
        <taxon>Metazoa</taxon>
        <taxon>Ecdysozoa</taxon>
        <taxon>Arthropoda</taxon>
        <taxon>Crustacea</taxon>
        <taxon>Multicrustacea</taxon>
        <taxon>Malacostraca</taxon>
        <taxon>Eumalacostraca</taxon>
        <taxon>Eucarida</taxon>
        <taxon>Euphausiacea</taxon>
        <taxon>Euphausiidae</taxon>
        <taxon>Meganyctiphanes</taxon>
    </lineage>
</organism>
<dbReference type="AlphaFoldDB" id="A0AAV2SH97"/>
<evidence type="ECO:0000313" key="2">
    <source>
        <dbReference type="Proteomes" id="UP001497623"/>
    </source>
</evidence>
<comment type="caution">
    <text evidence="1">The sequence shown here is derived from an EMBL/GenBank/DDBJ whole genome shotgun (WGS) entry which is preliminary data.</text>
</comment>
<accession>A0AAV2SH97</accession>
<sequence length="388" mass="44983">ICLCTMPYIEVDHQLKPRKLWLLNISTPLPDHKTDRKENDEERTWGHDFMVKKYYIKKKQVQPLICEIEKNQLHEKKQDDQYKREKEDEILHQTLEPVLGPDKEVYYDKDWGLFSAVLACYNNHWVLKTAPDDWWTVVNLRIANAINSHGDAEAIRKFFVDHKGKKIIHVSIDSTLSNVDYSWLFSQFSSEIRRNIKAPGFVDLMQADFTTTSPQQLIISQIGLMASVKKYFNYGMMCSCGIPGVEMQGTERDWELLIDKLNNLETLLHPIIHILELEHWFESTKAIFTNLLETYKGEPDKKWWSHILSWDHAYISGFIKSGANWSGWFPYFLGCKNPGKGPNDFPSGLVSVPLHIEDRNKYPPVEDNGLLLAGTLGFTVSVENKKLP</sequence>
<reference evidence="1 2" key="1">
    <citation type="submission" date="2024-05" db="EMBL/GenBank/DDBJ databases">
        <authorList>
            <person name="Wallberg A."/>
        </authorList>
    </citation>
    <scope>NUCLEOTIDE SEQUENCE [LARGE SCALE GENOMIC DNA]</scope>
</reference>
<dbReference type="EMBL" id="CAXKWB010061585">
    <property type="protein sequence ID" value="CAL4184395.1"/>
    <property type="molecule type" value="Genomic_DNA"/>
</dbReference>
<feature type="non-terminal residue" evidence="1">
    <location>
        <position position="1"/>
    </location>
</feature>
<dbReference type="PANTHER" id="PTHR31252">
    <property type="entry name" value="DUF4419 DOMAIN-CONTAINING PROTEIN"/>
    <property type="match status" value="1"/>
</dbReference>
<dbReference type="Pfam" id="PF14388">
    <property type="entry name" value="DUF4419"/>
    <property type="match status" value="1"/>
</dbReference>
<dbReference type="Proteomes" id="UP001497623">
    <property type="component" value="Unassembled WGS sequence"/>
</dbReference>
<evidence type="ECO:0000313" key="1">
    <source>
        <dbReference type="EMBL" id="CAL4184395.1"/>
    </source>
</evidence>
<protein>
    <submittedName>
        <fullName evidence="1">Uncharacterized protein</fullName>
    </submittedName>
</protein>
<proteinExistence type="predicted"/>
<name>A0AAV2SH97_MEGNR</name>
<dbReference type="InterPro" id="IPR025533">
    <property type="entry name" value="DUF4419"/>
</dbReference>
<dbReference type="PANTHER" id="PTHR31252:SF11">
    <property type="entry name" value="DUF4419 DOMAIN-CONTAINING PROTEIN"/>
    <property type="match status" value="1"/>
</dbReference>